<dbReference type="Proteomes" id="UP000005239">
    <property type="component" value="Unassembled WGS sequence"/>
</dbReference>
<organism evidence="1 2">
    <name type="scientific">Pristionchus pacificus</name>
    <name type="common">Parasitic nematode worm</name>
    <dbReference type="NCBI Taxonomy" id="54126"/>
    <lineage>
        <taxon>Eukaryota</taxon>
        <taxon>Metazoa</taxon>
        <taxon>Ecdysozoa</taxon>
        <taxon>Nematoda</taxon>
        <taxon>Chromadorea</taxon>
        <taxon>Rhabditida</taxon>
        <taxon>Rhabditina</taxon>
        <taxon>Diplogasteromorpha</taxon>
        <taxon>Diplogasteroidea</taxon>
        <taxon>Neodiplogasteridae</taxon>
        <taxon>Pristionchus</taxon>
    </lineage>
</organism>
<reference evidence="1" key="2">
    <citation type="submission" date="2022-06" db="UniProtKB">
        <authorList>
            <consortium name="EnsemblMetazoa"/>
        </authorList>
    </citation>
    <scope>IDENTIFICATION</scope>
    <source>
        <strain evidence="1">PS312</strain>
    </source>
</reference>
<evidence type="ECO:0000313" key="1">
    <source>
        <dbReference type="EnsemblMetazoa" id="PPA36776.1"/>
    </source>
</evidence>
<sequence>MRLLLFVFFLAFFGAVTPCCNNNIASHAMRTNFNPLLEKCPTHALFSCKTTVILNGKPIMKDGNQIISLFCNKRNWSWTHMGIPVKRIECR</sequence>
<dbReference type="EnsemblMetazoa" id="PPA36776.1">
    <property type="protein sequence ID" value="PPA36776.1"/>
    <property type="gene ID" value="WBGene00275145"/>
</dbReference>
<reference evidence="2" key="1">
    <citation type="journal article" date="2008" name="Nat. Genet.">
        <title>The Pristionchus pacificus genome provides a unique perspective on nematode lifestyle and parasitism.</title>
        <authorList>
            <person name="Dieterich C."/>
            <person name="Clifton S.W."/>
            <person name="Schuster L.N."/>
            <person name="Chinwalla A."/>
            <person name="Delehaunty K."/>
            <person name="Dinkelacker I."/>
            <person name="Fulton L."/>
            <person name="Fulton R."/>
            <person name="Godfrey J."/>
            <person name="Minx P."/>
            <person name="Mitreva M."/>
            <person name="Roeseler W."/>
            <person name="Tian H."/>
            <person name="Witte H."/>
            <person name="Yang S.P."/>
            <person name="Wilson R.K."/>
            <person name="Sommer R.J."/>
        </authorList>
    </citation>
    <scope>NUCLEOTIDE SEQUENCE [LARGE SCALE GENOMIC DNA]</scope>
    <source>
        <strain evidence="2">PS312</strain>
    </source>
</reference>
<keyword evidence="2" id="KW-1185">Reference proteome</keyword>
<accession>A0A8R1UNT0</accession>
<proteinExistence type="predicted"/>
<accession>A0A2A6BQR2</accession>
<evidence type="ECO:0000313" key="2">
    <source>
        <dbReference type="Proteomes" id="UP000005239"/>
    </source>
</evidence>
<name>A0A2A6BQR2_PRIPA</name>
<protein>
    <submittedName>
        <fullName evidence="1">Uncharacterized protein</fullName>
    </submittedName>
</protein>
<dbReference type="AlphaFoldDB" id="A0A2A6BQR2"/>
<gene>
    <name evidence="1" type="primary">WBGene00275145</name>
</gene>